<dbReference type="Proteomes" id="UP000824162">
    <property type="component" value="Unassembled WGS sequence"/>
</dbReference>
<dbReference type="GO" id="GO:0016787">
    <property type="term" value="F:hydrolase activity"/>
    <property type="evidence" value="ECO:0007669"/>
    <property type="project" value="UniProtKB-UniRule"/>
</dbReference>
<dbReference type="Gene3D" id="3.60.21.10">
    <property type="match status" value="1"/>
</dbReference>
<dbReference type="InterPro" id="IPR024654">
    <property type="entry name" value="Calcineurin-like_PHP_lpxH"/>
</dbReference>
<dbReference type="GO" id="GO:0046872">
    <property type="term" value="F:metal ion binding"/>
    <property type="evidence" value="ECO:0007669"/>
    <property type="project" value="UniProtKB-KW"/>
</dbReference>
<dbReference type="Pfam" id="PF12850">
    <property type="entry name" value="Metallophos_2"/>
    <property type="match status" value="1"/>
</dbReference>
<organism evidence="4 5">
    <name type="scientific">Candidatus Monoglobus merdigallinarum</name>
    <dbReference type="NCBI Taxonomy" id="2838698"/>
    <lineage>
        <taxon>Bacteria</taxon>
        <taxon>Bacillati</taxon>
        <taxon>Bacillota</taxon>
        <taxon>Clostridia</taxon>
        <taxon>Monoglobales</taxon>
        <taxon>Monoglobaceae</taxon>
        <taxon>Monoglobus</taxon>
    </lineage>
</organism>
<comment type="cofactor">
    <cofactor evidence="2">
        <name>a divalent metal cation</name>
        <dbReference type="ChEBI" id="CHEBI:60240"/>
    </cofactor>
</comment>
<evidence type="ECO:0000313" key="5">
    <source>
        <dbReference type="Proteomes" id="UP000824162"/>
    </source>
</evidence>
<dbReference type="EC" id="3.1.4.-" evidence="2"/>
<dbReference type="InterPro" id="IPR029052">
    <property type="entry name" value="Metallo-depent_PP-like"/>
</dbReference>
<reference evidence="4" key="2">
    <citation type="submission" date="2021-04" db="EMBL/GenBank/DDBJ databases">
        <authorList>
            <person name="Gilroy R."/>
        </authorList>
    </citation>
    <scope>NUCLEOTIDE SEQUENCE</scope>
    <source>
        <strain evidence="4">5790</strain>
    </source>
</reference>
<name>A0A9D1PRM2_9FIRM</name>
<comment type="caution">
    <text evidence="4">The sequence shown here is derived from an EMBL/GenBank/DDBJ whole genome shotgun (WGS) entry which is preliminary data.</text>
</comment>
<protein>
    <recommendedName>
        <fullName evidence="2">Phosphoesterase</fullName>
        <ecNumber evidence="2">3.1.4.-</ecNumber>
    </recommendedName>
</protein>
<dbReference type="SUPFAM" id="SSF56300">
    <property type="entry name" value="Metallo-dependent phosphatases"/>
    <property type="match status" value="1"/>
</dbReference>
<evidence type="ECO:0000313" key="4">
    <source>
        <dbReference type="EMBL" id="HIV85604.1"/>
    </source>
</evidence>
<dbReference type="PANTHER" id="PTHR11124">
    <property type="entry name" value="VACUOLAR SORTING PROTEIN VPS29"/>
    <property type="match status" value="1"/>
</dbReference>
<keyword evidence="2" id="KW-0479">Metal-binding</keyword>
<accession>A0A9D1PRM2</accession>
<dbReference type="CDD" id="cd00841">
    <property type="entry name" value="MPP_YfcE"/>
    <property type="match status" value="1"/>
</dbReference>
<gene>
    <name evidence="4" type="ORF">H9900_02205</name>
</gene>
<dbReference type="AlphaFoldDB" id="A0A9D1PRM2"/>
<feature type="domain" description="Calcineurin-like phosphoesterase" evidence="3">
    <location>
        <begin position="4"/>
        <end position="135"/>
    </location>
</feature>
<evidence type="ECO:0000256" key="2">
    <source>
        <dbReference type="RuleBase" id="RU362039"/>
    </source>
</evidence>
<dbReference type="InterPro" id="IPR000979">
    <property type="entry name" value="Phosphodiesterase_MJ0936/Vps29"/>
</dbReference>
<dbReference type="InterPro" id="IPR041802">
    <property type="entry name" value="MPP_YfcE"/>
</dbReference>
<evidence type="ECO:0000256" key="1">
    <source>
        <dbReference type="ARBA" id="ARBA00008950"/>
    </source>
</evidence>
<dbReference type="EMBL" id="DXIJ01000043">
    <property type="protein sequence ID" value="HIV85604.1"/>
    <property type="molecule type" value="Genomic_DNA"/>
</dbReference>
<comment type="similarity">
    <text evidence="1 2">Belongs to the metallophosphoesterase superfamily. YfcE family.</text>
</comment>
<proteinExistence type="inferred from homology"/>
<reference evidence="4" key="1">
    <citation type="journal article" date="2021" name="PeerJ">
        <title>Extensive microbial diversity within the chicken gut microbiome revealed by metagenomics and culture.</title>
        <authorList>
            <person name="Gilroy R."/>
            <person name="Ravi A."/>
            <person name="Getino M."/>
            <person name="Pursley I."/>
            <person name="Horton D.L."/>
            <person name="Alikhan N.F."/>
            <person name="Baker D."/>
            <person name="Gharbi K."/>
            <person name="Hall N."/>
            <person name="Watson M."/>
            <person name="Adriaenssens E.M."/>
            <person name="Foster-Nyarko E."/>
            <person name="Jarju S."/>
            <person name="Secka A."/>
            <person name="Antonio M."/>
            <person name="Oren A."/>
            <person name="Chaudhuri R.R."/>
            <person name="La Ragione R."/>
            <person name="Hildebrand F."/>
            <person name="Pallen M.J."/>
        </authorList>
    </citation>
    <scope>NUCLEOTIDE SEQUENCE</scope>
    <source>
        <strain evidence="4">5790</strain>
    </source>
</reference>
<sequence>MVKALVFSDSHGSISSVEAAARAEKDFSLIIFAGDIQSDAEAIVKAYPRIPVAYVLGNNDWFVKGVPYDRRFTFGGKKFFLTHGHKYGVKSGLLQLSMKARETEADICVFGHTHVPLLEFQNGIYFINPGTAWRTYAVISISDSGKVNAEIKNIP</sequence>
<evidence type="ECO:0000259" key="3">
    <source>
        <dbReference type="Pfam" id="PF12850"/>
    </source>
</evidence>
<dbReference type="NCBIfam" id="TIGR00040">
    <property type="entry name" value="yfcE"/>
    <property type="match status" value="1"/>
</dbReference>